<dbReference type="STRING" id="908937.Prede_2269"/>
<reference evidence="2 3" key="1">
    <citation type="submission" date="2011-04" db="EMBL/GenBank/DDBJ databases">
        <authorList>
            <person name="Muzny D."/>
            <person name="Qin X."/>
            <person name="Deng J."/>
            <person name="Jiang H."/>
            <person name="Liu Y."/>
            <person name="Qu J."/>
            <person name="Song X.-Z."/>
            <person name="Zhang L."/>
            <person name="Thornton R."/>
            <person name="Coyle M."/>
            <person name="Francisco L."/>
            <person name="Jackson L."/>
            <person name="Javaid M."/>
            <person name="Korchina V."/>
            <person name="Kovar C."/>
            <person name="Mata R."/>
            <person name="Mathew T."/>
            <person name="Ngo R."/>
            <person name="Nguyen L."/>
            <person name="Nguyen N."/>
            <person name="Okwuonu G."/>
            <person name="Ongeri F."/>
            <person name="Pham C."/>
            <person name="Simmons D."/>
            <person name="Wilczek-Boney K."/>
            <person name="Hale W."/>
            <person name="Jakkamsetti A."/>
            <person name="Pham P."/>
            <person name="Ruth R."/>
            <person name="San Lucas F."/>
            <person name="Warren J."/>
            <person name="Zhang J."/>
            <person name="Zhao Z."/>
            <person name="Zhou C."/>
            <person name="Zhu D."/>
            <person name="Lee S."/>
            <person name="Bess C."/>
            <person name="Blankenburg K."/>
            <person name="Forbes L."/>
            <person name="Fu Q."/>
            <person name="Gubbala S."/>
            <person name="Hirani K."/>
            <person name="Jayaseelan J.C."/>
            <person name="Lara F."/>
            <person name="Munidasa M."/>
            <person name="Palculict T."/>
            <person name="Patil S."/>
            <person name="Pu L.-L."/>
            <person name="Saada N."/>
            <person name="Tang L."/>
            <person name="Weissenberger G."/>
            <person name="Zhu Y."/>
            <person name="Hemphill L."/>
            <person name="Shang Y."/>
            <person name="Youmans B."/>
            <person name="Ayvaz T."/>
            <person name="Ross M."/>
            <person name="Santibanez J."/>
            <person name="Aqrawi P."/>
            <person name="Gross S."/>
            <person name="Joshi V."/>
            <person name="Fowler G."/>
            <person name="Nazareth L."/>
            <person name="Reid J."/>
            <person name="Worley K."/>
            <person name="Petrosino J."/>
            <person name="Highlander S."/>
            <person name="Gibbs R."/>
        </authorList>
    </citation>
    <scope>NUCLEOTIDE SEQUENCE [LARGE SCALE GENOMIC DNA]</scope>
    <source>
        <strain evidence="2 3">DSM 3688</strain>
    </source>
</reference>
<dbReference type="Proteomes" id="UP000007820">
    <property type="component" value="Unassembled WGS sequence"/>
</dbReference>
<evidence type="ECO:0000256" key="1">
    <source>
        <dbReference type="SAM" id="Phobius"/>
    </source>
</evidence>
<proteinExistence type="predicted"/>
<dbReference type="EMBL" id="AFPW01000047">
    <property type="protein sequence ID" value="EGQ11995.1"/>
    <property type="molecule type" value="Genomic_DNA"/>
</dbReference>
<feature type="transmembrane region" description="Helical" evidence="1">
    <location>
        <begin position="20"/>
        <end position="39"/>
    </location>
</feature>
<organism evidence="2 3">
    <name type="scientific">Prevotella dentalis (strain ATCC 49559 / DSM 3688 / JCM 13448 / NCTC 12043 / ES 2772)</name>
    <name type="common">Mitsuokella dentalis</name>
    <dbReference type="NCBI Taxonomy" id="908937"/>
    <lineage>
        <taxon>Bacteria</taxon>
        <taxon>Pseudomonadati</taxon>
        <taxon>Bacteroidota</taxon>
        <taxon>Bacteroidia</taxon>
        <taxon>Bacteroidales</taxon>
        <taxon>Prevotellaceae</taxon>
        <taxon>Prevotella</taxon>
    </lineage>
</organism>
<keyword evidence="1" id="KW-0472">Membrane</keyword>
<dbReference type="eggNOG" id="ENOG5033C80">
    <property type="taxonomic scope" value="Bacteria"/>
</dbReference>
<keyword evidence="1" id="KW-1133">Transmembrane helix</keyword>
<accession>F9D6S8</accession>
<name>F9D6S8_PREDD</name>
<evidence type="ECO:0000313" key="2">
    <source>
        <dbReference type="EMBL" id="EGQ11995.1"/>
    </source>
</evidence>
<dbReference type="AlphaFoldDB" id="F9D6S8"/>
<comment type="caution">
    <text evidence="2">The sequence shown here is derived from an EMBL/GenBank/DDBJ whole genome shotgun (WGS) entry which is preliminary data.</text>
</comment>
<protein>
    <submittedName>
        <fullName evidence="2">Uncharacterized protein</fullName>
    </submittedName>
</protein>
<gene>
    <name evidence="2" type="ORF">HMPREF9136_2556</name>
</gene>
<sequence length="78" mass="8823">MPRRRAHDTAKLIKMTESLLCSVLIIAIAVALLAVKLVFRRNGRFSSQHIHDSKAMRDRGIHCVLDQDREARRAGKAC</sequence>
<keyword evidence="1" id="KW-0812">Transmembrane</keyword>
<evidence type="ECO:0000313" key="3">
    <source>
        <dbReference type="Proteomes" id="UP000007820"/>
    </source>
</evidence>